<comment type="caution">
    <text evidence="2">The sequence shown here is derived from an EMBL/GenBank/DDBJ whole genome shotgun (WGS) entry which is preliminary data.</text>
</comment>
<dbReference type="InterPro" id="IPR036537">
    <property type="entry name" value="Adaptor_Cbl_N_dom_sf"/>
</dbReference>
<gene>
    <name evidence="2" type="ORF">DERYTH_LOCUS17825</name>
</gene>
<evidence type="ECO:0000313" key="3">
    <source>
        <dbReference type="Proteomes" id="UP000789405"/>
    </source>
</evidence>
<dbReference type="Gene3D" id="1.20.930.20">
    <property type="entry name" value="Adaptor protein Cbl, N-terminal domain"/>
    <property type="match status" value="2"/>
</dbReference>
<dbReference type="EMBL" id="CAJVPY010017268">
    <property type="protein sequence ID" value="CAG8761151.1"/>
    <property type="molecule type" value="Genomic_DNA"/>
</dbReference>
<dbReference type="Gene3D" id="1.25.40.10">
    <property type="entry name" value="Tetratricopeptide repeat domain"/>
    <property type="match status" value="1"/>
</dbReference>
<evidence type="ECO:0000313" key="2">
    <source>
        <dbReference type="EMBL" id="CAG8761151.1"/>
    </source>
</evidence>
<dbReference type="InterPro" id="IPR011990">
    <property type="entry name" value="TPR-like_helical_dom_sf"/>
</dbReference>
<dbReference type="InterPro" id="IPR006597">
    <property type="entry name" value="Sel1-like"/>
</dbReference>
<accession>A0A9N9J2Q4</accession>
<dbReference type="CDD" id="cd21037">
    <property type="entry name" value="MLKL_NTD"/>
    <property type="match status" value="1"/>
</dbReference>
<proteinExistence type="inferred from homology"/>
<dbReference type="InterPro" id="IPR050767">
    <property type="entry name" value="Sel1_AlgK"/>
</dbReference>
<evidence type="ECO:0000256" key="1">
    <source>
        <dbReference type="ARBA" id="ARBA00038101"/>
    </source>
</evidence>
<dbReference type="Pfam" id="PF08238">
    <property type="entry name" value="Sel1"/>
    <property type="match status" value="3"/>
</dbReference>
<dbReference type="AlphaFoldDB" id="A0A9N9J2Q4"/>
<reference evidence="2" key="1">
    <citation type="submission" date="2021-06" db="EMBL/GenBank/DDBJ databases">
        <authorList>
            <person name="Kallberg Y."/>
            <person name="Tangrot J."/>
            <person name="Rosling A."/>
        </authorList>
    </citation>
    <scope>NUCLEOTIDE SEQUENCE</scope>
    <source>
        <strain evidence="2">MA453B</strain>
    </source>
</reference>
<name>A0A9N9J2Q4_9GLOM</name>
<dbReference type="SMART" id="SM00671">
    <property type="entry name" value="SEL1"/>
    <property type="match status" value="3"/>
</dbReference>
<comment type="similarity">
    <text evidence="1">Belongs to the sel-1 family.</text>
</comment>
<dbReference type="PANTHER" id="PTHR11102:SF160">
    <property type="entry name" value="ERAD-ASSOCIATED E3 UBIQUITIN-PROTEIN LIGASE COMPONENT HRD3"/>
    <property type="match status" value="1"/>
</dbReference>
<organism evidence="2 3">
    <name type="scientific">Dentiscutata erythropus</name>
    <dbReference type="NCBI Taxonomy" id="1348616"/>
    <lineage>
        <taxon>Eukaryota</taxon>
        <taxon>Fungi</taxon>
        <taxon>Fungi incertae sedis</taxon>
        <taxon>Mucoromycota</taxon>
        <taxon>Glomeromycotina</taxon>
        <taxon>Glomeromycetes</taxon>
        <taxon>Diversisporales</taxon>
        <taxon>Gigasporaceae</taxon>
        <taxon>Dentiscutata</taxon>
    </lineage>
</organism>
<dbReference type="SUPFAM" id="SSF81901">
    <property type="entry name" value="HCP-like"/>
    <property type="match status" value="1"/>
</dbReference>
<dbReference type="OrthoDB" id="2314769at2759"/>
<keyword evidence="3" id="KW-1185">Reference proteome</keyword>
<dbReference type="GO" id="GO:0007166">
    <property type="term" value="P:cell surface receptor signaling pathway"/>
    <property type="evidence" value="ECO:0007669"/>
    <property type="project" value="InterPro"/>
</dbReference>
<protein>
    <submittedName>
        <fullName evidence="2">10153_t:CDS:1</fullName>
    </submittedName>
</protein>
<sequence>MSSNKSSNDVSQLDVEAKNQENSETLIAIPVSRFLPLFSEITQIFDNIAELYQNAQNNKFLCGTIFDKTSAVDVTIHLLKFQRDSHKRFFNQKNYVVMQNFLLNIQKLKKFVNDVMKSLNMQANLIDKTFRSLIDEFDNYVSELGLLNIPNQIPKNEDPFKFEIIQKKNVQKFDNDGNKTNLDEDNTITAQITIPFPKFVSVMHEIMNVIEDIITIHQSAEHNKLISSALVDKTVSIETTFPNLQKIQKYISEVTQLKGLEKYIHAKSIQTTFYELTTEFDNYVNKLKFAITVDPKVRAEREKAMIRDDIEELYQKPTNCVEKYLRLIDDEAVAFKLVADELDTADVKNDIRSHVAILMKLRDCHQIIRFYAEQKIPYKNLDDIMEIKNRVYKEKYREPFTNYSNLPKEYREITMKAIGADPDFRPTITEMFKTLEKLQVKLLALKLSTPIMNIPSDASSVTKDKEISRMPLTPDDDDNIKISEVISFAEFNYMSMREATLVHRVSNGNLEMAFKCFKAYAQAGNLKAKYFLAYYLYKKLINTPYSDKEREKRAAELFKEVADSGDEVPDAQLKYGLCLFLGTGVDRNFSEATKYFQKAADNGLAVGMYNAGNIFYTGLTGVKEELGIKYIREAAQHNHLEAMEFCKKNNISIF</sequence>
<dbReference type="Proteomes" id="UP000789405">
    <property type="component" value="Unassembled WGS sequence"/>
</dbReference>
<dbReference type="InterPro" id="IPR059179">
    <property type="entry name" value="MLKL-like_MCAfunc"/>
</dbReference>
<dbReference type="PANTHER" id="PTHR11102">
    <property type="entry name" value="SEL-1-LIKE PROTEIN"/>
    <property type="match status" value="1"/>
</dbReference>